<keyword evidence="3" id="KW-1185">Reference proteome</keyword>
<dbReference type="RefSeq" id="WP_193446044.1">
    <property type="nucleotide sequence ID" value="NZ_BSOQ01000034.1"/>
</dbReference>
<evidence type="ECO:0000313" key="2">
    <source>
        <dbReference type="EMBL" id="WRW37669.1"/>
    </source>
</evidence>
<sequence>MDTTSEVLTTRPDRREVHRGRTKEKARIVSESLRQGATVSRVALVRTRHVTQSSIPALVMRSELDRIAATAALRDDGDDLTDQTIAGEIPH</sequence>
<reference evidence="2 3" key="1">
    <citation type="submission" date="2023-12" db="EMBL/GenBank/DDBJ databases">
        <authorList>
            <person name="Menendez E."/>
            <person name="Kaur S."/>
            <person name="Flores-Felix J.D."/>
            <person name="diCenzo G.C."/>
            <person name="Peix A."/>
            <person name="Velazquez E."/>
        </authorList>
    </citation>
    <scope>NUCLEOTIDE SEQUENCE [LARGE SCALE GENOMIC DNA]</scope>
    <source>
        <strain evidence="2 3">CIP 108029</strain>
        <plasmid evidence="2 3">pRinCIP108029a</plasmid>
    </source>
</reference>
<geneLocation type="plasmid" evidence="2 3">
    <name>pRinCIP108029a</name>
</geneLocation>
<dbReference type="EMBL" id="CP140639">
    <property type="protein sequence ID" value="WRW37669.1"/>
    <property type="molecule type" value="Genomic_DNA"/>
</dbReference>
<protein>
    <submittedName>
        <fullName evidence="2">Uncharacterized protein</fullName>
    </submittedName>
</protein>
<evidence type="ECO:0000256" key="1">
    <source>
        <dbReference type="SAM" id="MobiDB-lite"/>
    </source>
</evidence>
<feature type="region of interest" description="Disordered" evidence="1">
    <location>
        <begin position="1"/>
        <end position="29"/>
    </location>
</feature>
<dbReference type="Proteomes" id="UP001322785">
    <property type="component" value="Plasmid pRinCIP108029a"/>
</dbReference>
<evidence type="ECO:0000313" key="3">
    <source>
        <dbReference type="Proteomes" id="UP001322785"/>
    </source>
</evidence>
<keyword evidence="2" id="KW-0614">Plasmid</keyword>
<proteinExistence type="predicted"/>
<name>A0ABZ1DPD0_9HYPH</name>
<organism evidence="2 3">
    <name type="scientific">Rhizobium indigoferae</name>
    <dbReference type="NCBI Taxonomy" id="158891"/>
    <lineage>
        <taxon>Bacteria</taxon>
        <taxon>Pseudomonadati</taxon>
        <taxon>Pseudomonadota</taxon>
        <taxon>Alphaproteobacteria</taxon>
        <taxon>Hyphomicrobiales</taxon>
        <taxon>Rhizobiaceae</taxon>
        <taxon>Rhizobium/Agrobacterium group</taxon>
        <taxon>Rhizobium</taxon>
    </lineage>
</organism>
<gene>
    <name evidence="2" type="ORF">U5G49_007279</name>
</gene>
<accession>A0ABZ1DPD0</accession>